<keyword evidence="2" id="KW-1185">Reference proteome</keyword>
<dbReference type="Proteomes" id="UP000054302">
    <property type="component" value="Unassembled WGS sequence"/>
</dbReference>
<dbReference type="OMA" id="HYLTWVY"/>
<dbReference type="AlphaFoldDB" id="A0A0D1ZQ70"/>
<accession>A0A0D1ZQ70</accession>
<dbReference type="OrthoDB" id="5059901at2759"/>
<dbReference type="VEuPathDB" id="FungiDB:PV10_03672"/>
<dbReference type="Pfam" id="PF11951">
    <property type="entry name" value="Fungal_trans_2"/>
    <property type="match status" value="1"/>
</dbReference>
<dbReference type="RefSeq" id="XP_016227668.1">
    <property type="nucleotide sequence ID" value="XM_016368150.1"/>
</dbReference>
<dbReference type="HOGENOM" id="CLU_054230_0_0_1"/>
<gene>
    <name evidence="1" type="ORF">PV10_03672</name>
</gene>
<proteinExistence type="predicted"/>
<evidence type="ECO:0000313" key="1">
    <source>
        <dbReference type="EMBL" id="KIV96094.1"/>
    </source>
</evidence>
<reference evidence="1 2" key="1">
    <citation type="submission" date="2015-01" db="EMBL/GenBank/DDBJ databases">
        <title>The Genome Sequence of Exophiala mesophila CBS40295.</title>
        <authorList>
            <consortium name="The Broad Institute Genomics Platform"/>
            <person name="Cuomo C."/>
            <person name="de Hoog S."/>
            <person name="Gorbushina A."/>
            <person name="Stielow B."/>
            <person name="Teixiera M."/>
            <person name="Abouelleil A."/>
            <person name="Chapman S.B."/>
            <person name="Priest M."/>
            <person name="Young S.K."/>
            <person name="Wortman J."/>
            <person name="Nusbaum C."/>
            <person name="Birren B."/>
        </authorList>
    </citation>
    <scope>NUCLEOTIDE SEQUENCE [LARGE SCALE GENOMIC DNA]</scope>
    <source>
        <strain evidence="1 2">CBS 40295</strain>
    </source>
</reference>
<sequence>MAATAFHRLAYYGNAEFGVKAERYKSSAITGLLRKAHGICGTPNSWETRLSAIAVIMIMIYDDMVSAQNYFRILAPILRNLYYMMKSSDLVNDCLGTFLAEQMGLLLVLCLPYFDPGEEQRDMATEGLKFLDDFASRSDRHPNASFLAYCLRLSVSVWLQKAEDPYLDLDPTLESFKSQLQEFRDLTDLDHYLTWVYFNCAAASMNEQLRQFFANHLEQQMQIIGFKNIPLMLQLLQRLWKDDRSWPSTLQQHHEYICA</sequence>
<protein>
    <submittedName>
        <fullName evidence="1">Uncharacterized protein</fullName>
    </submittedName>
</protein>
<organism evidence="1 2">
    <name type="scientific">Exophiala mesophila</name>
    <name type="common">Black yeast-like fungus</name>
    <dbReference type="NCBI Taxonomy" id="212818"/>
    <lineage>
        <taxon>Eukaryota</taxon>
        <taxon>Fungi</taxon>
        <taxon>Dikarya</taxon>
        <taxon>Ascomycota</taxon>
        <taxon>Pezizomycotina</taxon>
        <taxon>Eurotiomycetes</taxon>
        <taxon>Chaetothyriomycetidae</taxon>
        <taxon>Chaetothyriales</taxon>
        <taxon>Herpotrichiellaceae</taxon>
        <taxon>Exophiala</taxon>
    </lineage>
</organism>
<dbReference type="GeneID" id="27321517"/>
<evidence type="ECO:0000313" key="2">
    <source>
        <dbReference type="Proteomes" id="UP000054302"/>
    </source>
</evidence>
<dbReference type="EMBL" id="KN847521">
    <property type="protein sequence ID" value="KIV96094.1"/>
    <property type="molecule type" value="Genomic_DNA"/>
</dbReference>
<dbReference type="InterPro" id="IPR021858">
    <property type="entry name" value="Fun_TF"/>
</dbReference>
<name>A0A0D1ZQ70_EXOME</name>
<dbReference type="STRING" id="212818.A0A0D1ZQ70"/>